<keyword evidence="3" id="KW-1185">Reference proteome</keyword>
<dbReference type="EMBL" id="CP126980">
    <property type="protein sequence ID" value="WIM94415.1"/>
    <property type="molecule type" value="Genomic_DNA"/>
</dbReference>
<evidence type="ECO:0000313" key="3">
    <source>
        <dbReference type="Proteomes" id="UP001240150"/>
    </source>
</evidence>
<accession>A0ABY8WBX5</accession>
<gene>
    <name evidence="2" type="ORF">ACTOB_006438</name>
</gene>
<dbReference type="Gene3D" id="3.30.559.30">
    <property type="entry name" value="Nonribosomal peptide synthetase, condensation domain"/>
    <property type="match status" value="1"/>
</dbReference>
<dbReference type="InterPro" id="IPR001242">
    <property type="entry name" value="Condensation_dom"/>
</dbReference>
<name>A0ABY8WBX5_9ACTN</name>
<dbReference type="Proteomes" id="UP001240150">
    <property type="component" value="Chromosome"/>
</dbReference>
<sequence>MRHRVTRRPRDGHLPLSCSQERLWFILRLHPDIRAYQFQATIALTGKLDTGALREALTEVVRRHEIFRTTFADSRDGPRQIVHPPFPVDLPLDDVSEQPDSERAARRALDEAVDVDIPVDRLPLIRWRLVRLADDRHVLLHLEHHLIHDGWGFNVFLAELSELYRAYASGQPSPLSEPELQFADFAAWQQDWVRGPSAQRQLDYWRRRLDGVPHLVDLPTDHPRTPARRFAGAAPRFVVRAELADRLRELARRERVSLFVVMLAAYAVLLRDWSGKEDFCVASGVAARHAPETERMLGMIVNTVALRTDLRADPAFPELLRRVRDTTFGALEHQDVPFDQVVAALRPRRQPGRQLLSDVAFSFHDSPLRTVEMPDLRAEVTVGMSNHTAKFDLSVIAIPEAEQAAGQPGRAVPGEVELIWEYDTDLFDAATIARMADRYDRLLTAVVADPQARLSTLIERAS</sequence>
<dbReference type="PANTHER" id="PTHR45527:SF1">
    <property type="entry name" value="FATTY ACID SYNTHASE"/>
    <property type="match status" value="1"/>
</dbReference>
<organism evidence="2 3">
    <name type="scientific">Actinoplanes oblitus</name>
    <dbReference type="NCBI Taxonomy" id="3040509"/>
    <lineage>
        <taxon>Bacteria</taxon>
        <taxon>Bacillati</taxon>
        <taxon>Actinomycetota</taxon>
        <taxon>Actinomycetes</taxon>
        <taxon>Micromonosporales</taxon>
        <taxon>Micromonosporaceae</taxon>
        <taxon>Actinoplanes</taxon>
    </lineage>
</organism>
<dbReference type="RefSeq" id="WP_284915618.1">
    <property type="nucleotide sequence ID" value="NZ_CP126980.1"/>
</dbReference>
<dbReference type="SUPFAM" id="SSF52777">
    <property type="entry name" value="CoA-dependent acyltransferases"/>
    <property type="match status" value="2"/>
</dbReference>
<reference evidence="2 3" key="1">
    <citation type="submission" date="2023-06" db="EMBL/GenBank/DDBJ databases">
        <authorList>
            <person name="Yushchuk O."/>
            <person name="Binda E."/>
            <person name="Ruckert-Reed C."/>
            <person name="Fedorenko V."/>
            <person name="Kalinowski J."/>
            <person name="Marinelli F."/>
        </authorList>
    </citation>
    <scope>NUCLEOTIDE SEQUENCE [LARGE SCALE GENOMIC DNA]</scope>
    <source>
        <strain evidence="2 3">NRRL 3884</strain>
    </source>
</reference>
<dbReference type="Pfam" id="PF00668">
    <property type="entry name" value="Condensation"/>
    <property type="match status" value="1"/>
</dbReference>
<feature type="domain" description="Condensation" evidence="1">
    <location>
        <begin position="12"/>
        <end position="457"/>
    </location>
</feature>
<dbReference type="CDD" id="cd19531">
    <property type="entry name" value="LCL_NRPS-like"/>
    <property type="match status" value="1"/>
</dbReference>
<dbReference type="PANTHER" id="PTHR45527">
    <property type="entry name" value="NONRIBOSOMAL PEPTIDE SYNTHETASE"/>
    <property type="match status" value="1"/>
</dbReference>
<dbReference type="Gene3D" id="3.30.559.10">
    <property type="entry name" value="Chloramphenicol acetyltransferase-like domain"/>
    <property type="match status" value="1"/>
</dbReference>
<evidence type="ECO:0000259" key="1">
    <source>
        <dbReference type="Pfam" id="PF00668"/>
    </source>
</evidence>
<protein>
    <submittedName>
        <fullName evidence="2">Condensation domain-containing protein</fullName>
    </submittedName>
</protein>
<evidence type="ECO:0000313" key="2">
    <source>
        <dbReference type="EMBL" id="WIM94415.1"/>
    </source>
</evidence>
<proteinExistence type="predicted"/>
<dbReference type="InterPro" id="IPR023213">
    <property type="entry name" value="CAT-like_dom_sf"/>
</dbReference>